<dbReference type="InterPro" id="IPR013078">
    <property type="entry name" value="His_Pase_superF_clade-1"/>
</dbReference>
<dbReference type="GO" id="GO:0005737">
    <property type="term" value="C:cytoplasm"/>
    <property type="evidence" value="ECO:0000318"/>
    <property type="project" value="GO_Central"/>
</dbReference>
<name>B9TPP1_RICCO</name>
<dbReference type="InParanoid" id="B9TPP1"/>
<dbReference type="InterPro" id="IPR029033">
    <property type="entry name" value="His_PPase_superfam"/>
</dbReference>
<proteinExistence type="predicted"/>
<dbReference type="SUPFAM" id="SSF53254">
    <property type="entry name" value="Phosphoglycerate mutase-like"/>
    <property type="match status" value="1"/>
</dbReference>
<evidence type="ECO:0000313" key="1">
    <source>
        <dbReference type="EMBL" id="EEF22173.1"/>
    </source>
</evidence>
<evidence type="ECO:0000313" key="2">
    <source>
        <dbReference type="Proteomes" id="UP000008311"/>
    </source>
</evidence>
<organism evidence="1 2">
    <name type="scientific">Ricinus communis</name>
    <name type="common">Castor bean</name>
    <dbReference type="NCBI Taxonomy" id="3988"/>
    <lineage>
        <taxon>Eukaryota</taxon>
        <taxon>Viridiplantae</taxon>
        <taxon>Streptophyta</taxon>
        <taxon>Embryophyta</taxon>
        <taxon>Tracheophyta</taxon>
        <taxon>Spermatophyta</taxon>
        <taxon>Magnoliopsida</taxon>
        <taxon>eudicotyledons</taxon>
        <taxon>Gunneridae</taxon>
        <taxon>Pentapetalae</taxon>
        <taxon>rosids</taxon>
        <taxon>fabids</taxon>
        <taxon>Malpighiales</taxon>
        <taxon>Euphorbiaceae</taxon>
        <taxon>Acalyphoideae</taxon>
        <taxon>Acalypheae</taxon>
        <taxon>Ricinus</taxon>
    </lineage>
</organism>
<dbReference type="CDD" id="cd07040">
    <property type="entry name" value="HP"/>
    <property type="match status" value="1"/>
</dbReference>
<protein>
    <recommendedName>
        <fullName evidence="3">Phosphoglycerate mutase</fullName>
    </recommendedName>
</protein>
<dbReference type="EMBL" id="EQ996301">
    <property type="protein sequence ID" value="EEF22173.1"/>
    <property type="molecule type" value="Genomic_DNA"/>
</dbReference>
<sequence length="233" mass="25629">MQARIALLESLLDRMPAGRPVVQISYGPVSPIIARPERYHIQHFDFIVRIDPDVPVPQWGLSETGAARARQAAALPWARQLQRIVSSDETKAIETAEILAASAGIGIEIVHGMHENDRSATGFLPPPEFEQAADWFFAHPDESFKGWERARDAQARIVSAVDRILAAHDQSKPIAFVGHGGVGTLLKCHLEGRPIGRDRDQPGGGGNLYAFALADGRLSCDWTPIESWQGWMK</sequence>
<reference evidence="2" key="1">
    <citation type="journal article" date="2010" name="Nat. Biotechnol.">
        <title>Draft genome sequence of the oilseed species Ricinus communis.</title>
        <authorList>
            <person name="Chan A.P."/>
            <person name="Crabtree J."/>
            <person name="Zhao Q."/>
            <person name="Lorenzi H."/>
            <person name="Orvis J."/>
            <person name="Puiu D."/>
            <person name="Melake-Berhan A."/>
            <person name="Jones K.M."/>
            <person name="Redman J."/>
            <person name="Chen G."/>
            <person name="Cahoon E.B."/>
            <person name="Gedil M."/>
            <person name="Stanke M."/>
            <person name="Haas B.J."/>
            <person name="Wortman J.R."/>
            <person name="Fraser-Liggett C.M."/>
            <person name="Ravel J."/>
            <person name="Rabinowicz P.D."/>
        </authorList>
    </citation>
    <scope>NUCLEOTIDE SEQUENCE [LARGE SCALE GENOMIC DNA]</scope>
    <source>
        <strain evidence="2">cv. Hale</strain>
    </source>
</reference>
<keyword evidence="2" id="KW-1185">Reference proteome</keyword>
<gene>
    <name evidence="1" type="ORF">RCOM_2088040</name>
</gene>
<dbReference type="STRING" id="3988.B9TPP1"/>
<evidence type="ECO:0008006" key="3">
    <source>
        <dbReference type="Google" id="ProtNLM"/>
    </source>
</evidence>
<dbReference type="Pfam" id="PF00300">
    <property type="entry name" value="His_Phos_1"/>
    <property type="match status" value="1"/>
</dbReference>
<dbReference type="GO" id="GO:0016791">
    <property type="term" value="F:phosphatase activity"/>
    <property type="evidence" value="ECO:0000318"/>
    <property type="project" value="GO_Central"/>
</dbReference>
<dbReference type="AlphaFoldDB" id="B9TPP1"/>
<dbReference type="Gene3D" id="3.40.50.1240">
    <property type="entry name" value="Phosphoglycerate mutase-like"/>
    <property type="match status" value="1"/>
</dbReference>
<dbReference type="Proteomes" id="UP000008311">
    <property type="component" value="Unassembled WGS sequence"/>
</dbReference>
<accession>B9TPP1</accession>